<evidence type="ECO:0000256" key="3">
    <source>
        <dbReference type="ARBA" id="ARBA00022729"/>
    </source>
</evidence>
<dbReference type="AlphaFoldDB" id="A0A4R6Q9L4"/>
<dbReference type="Proteomes" id="UP000295260">
    <property type="component" value="Unassembled WGS sequence"/>
</dbReference>
<evidence type="ECO:0000256" key="4">
    <source>
        <dbReference type="ARBA" id="ARBA00022801"/>
    </source>
</evidence>
<dbReference type="PROSITE" id="PS51892">
    <property type="entry name" value="SUBTILASE"/>
    <property type="match status" value="1"/>
</dbReference>
<evidence type="ECO:0000256" key="6">
    <source>
        <dbReference type="PROSITE-ProRule" id="PRU01240"/>
    </source>
</evidence>
<keyword evidence="5 6" id="KW-0720">Serine protease</keyword>
<dbReference type="Gene3D" id="3.40.50.200">
    <property type="entry name" value="Peptidase S8/S53 domain"/>
    <property type="match status" value="1"/>
</dbReference>
<evidence type="ECO:0000259" key="9">
    <source>
        <dbReference type="Pfam" id="PF00082"/>
    </source>
</evidence>
<dbReference type="PANTHER" id="PTHR43806:SF67">
    <property type="entry name" value="EGF-LIKE DOMAIN-CONTAINING PROTEIN"/>
    <property type="match status" value="1"/>
</dbReference>
<evidence type="ECO:0000313" key="11">
    <source>
        <dbReference type="EMBL" id="TDP57889.1"/>
    </source>
</evidence>
<dbReference type="SUPFAM" id="SSF52743">
    <property type="entry name" value="Subtilisin-like"/>
    <property type="match status" value="1"/>
</dbReference>
<dbReference type="PROSITE" id="PS00138">
    <property type="entry name" value="SUBTILASE_SER"/>
    <property type="match status" value="1"/>
</dbReference>
<dbReference type="PRINTS" id="PR00723">
    <property type="entry name" value="SUBTILISIN"/>
</dbReference>
<sequence>MKKIVLILLIFLSQNMFSQEDAWVYFIDKPNAQFYFDNPLEMLSQRALDRRANQNIDLDIKDIPIHQDYVDEITASEGIEVKARSKWFNAVHVRGSISAIEALANLVFVDTIQFADRSLNQSNRKSNAKKVRAVNKQLDAQENFVYGNSSNQIEMLNGHLLHQQDYTGTGKIIAVMDSGFPNVNTASSFQRLRDNNQILGGYNFVDRNNDFYTRNQHGTLVFSLIAGFVENELVGTAPNANYYLFITEDVATENPVEESYWVEAAEVADSLGVDVINTSLGYYTYDNPNYSYTYNDMNGNTSFISKGTDIAFSRGMICVTSAGNSGNGANPNISVPADAANSFTIGSVKFDESYSSFSSIGPTFDGRIKPDVMAQGQNPFYSNTAGVVTNSSSGTSFSSPIMAGMIASFWQAIPWATNQQIVDFVRQSADRFSAPTPQFGYGIPDFQLALDIAQLSIGENSQSHFSLYPNPMEDQLNILLSTDSEEIKFQLFNTLSQKVIDTFINSTNNSISTSELQNGIYFYRIEHKNTIQTGKIIKI</sequence>
<feature type="domain" description="Peptidase S8/S53" evidence="9">
    <location>
        <begin position="168"/>
        <end position="442"/>
    </location>
</feature>
<evidence type="ECO:0000313" key="12">
    <source>
        <dbReference type="Proteomes" id="UP000295260"/>
    </source>
</evidence>
<dbReference type="Pfam" id="PF18962">
    <property type="entry name" value="Por_Secre_tail"/>
    <property type="match status" value="1"/>
</dbReference>
<feature type="active site" description="Charge relay system" evidence="6">
    <location>
        <position position="177"/>
    </location>
</feature>
<feature type="active site" description="Charge relay system" evidence="6">
    <location>
        <position position="396"/>
    </location>
</feature>
<dbReference type="EMBL" id="SNXR01000017">
    <property type="protein sequence ID" value="TDP57889.1"/>
    <property type="molecule type" value="Genomic_DNA"/>
</dbReference>
<comment type="similarity">
    <text evidence="1 6 7">Belongs to the peptidase S8 family.</text>
</comment>
<evidence type="ECO:0000256" key="5">
    <source>
        <dbReference type="ARBA" id="ARBA00022825"/>
    </source>
</evidence>
<dbReference type="GO" id="GO:0006508">
    <property type="term" value="P:proteolysis"/>
    <property type="evidence" value="ECO:0007669"/>
    <property type="project" value="UniProtKB-KW"/>
</dbReference>
<dbReference type="CDD" id="cd07493">
    <property type="entry name" value="Peptidases_S8_9"/>
    <property type="match status" value="1"/>
</dbReference>
<dbReference type="PANTHER" id="PTHR43806">
    <property type="entry name" value="PEPTIDASE S8"/>
    <property type="match status" value="1"/>
</dbReference>
<comment type="caution">
    <text evidence="11">The sequence shown here is derived from an EMBL/GenBank/DDBJ whole genome shotgun (WGS) entry which is preliminary data.</text>
</comment>
<dbReference type="InterPro" id="IPR050131">
    <property type="entry name" value="Peptidase_S8_subtilisin-like"/>
</dbReference>
<accession>A0A4R6Q9L4</accession>
<dbReference type="PROSITE" id="PS00136">
    <property type="entry name" value="SUBTILASE_ASP"/>
    <property type="match status" value="1"/>
</dbReference>
<dbReference type="InterPro" id="IPR023828">
    <property type="entry name" value="Peptidase_S8_Ser-AS"/>
</dbReference>
<dbReference type="InterPro" id="IPR015500">
    <property type="entry name" value="Peptidase_S8_subtilisin-rel"/>
</dbReference>
<name>A0A4R6Q9L4_9FLAO</name>
<feature type="domain" description="Secretion system C-terminal sorting" evidence="10">
    <location>
        <begin position="467"/>
        <end position="537"/>
    </location>
</feature>
<protein>
    <submittedName>
        <fullName evidence="11">Putative secreted protein (Por secretion system target)</fullName>
    </submittedName>
</protein>
<dbReference type="OrthoDB" id="1407599at2"/>
<dbReference type="PIRSF" id="PIRSF037903">
    <property type="entry name" value="Subtilisin_rel_GFO_2223"/>
    <property type="match status" value="1"/>
</dbReference>
<keyword evidence="3 8" id="KW-0732">Signal</keyword>
<keyword evidence="12" id="KW-1185">Reference proteome</keyword>
<dbReference type="InterPro" id="IPR023827">
    <property type="entry name" value="Peptidase_S8_Asp-AS"/>
</dbReference>
<evidence type="ECO:0000256" key="1">
    <source>
        <dbReference type="ARBA" id="ARBA00011073"/>
    </source>
</evidence>
<reference evidence="11 12" key="1">
    <citation type="submission" date="2019-03" db="EMBL/GenBank/DDBJ databases">
        <title>Genomic Encyclopedia of Archaeal and Bacterial Type Strains, Phase II (KMG-II): from individual species to whole genera.</title>
        <authorList>
            <person name="Goeker M."/>
        </authorList>
    </citation>
    <scope>NUCLEOTIDE SEQUENCE [LARGE SCALE GENOMIC DNA]</scope>
    <source>
        <strain evidence="11 12">DSM 25687</strain>
    </source>
</reference>
<dbReference type="RefSeq" id="WP_133533907.1">
    <property type="nucleotide sequence ID" value="NZ_SNXR01000017.1"/>
</dbReference>
<dbReference type="InterPro" id="IPR026444">
    <property type="entry name" value="Secre_tail"/>
</dbReference>
<dbReference type="GO" id="GO:0004252">
    <property type="term" value="F:serine-type endopeptidase activity"/>
    <property type="evidence" value="ECO:0007669"/>
    <property type="project" value="UniProtKB-UniRule"/>
</dbReference>
<feature type="chain" id="PRO_5020269679" evidence="8">
    <location>
        <begin position="19"/>
        <end position="539"/>
    </location>
</feature>
<dbReference type="InterPro" id="IPR017317">
    <property type="entry name" value="Pept_S8_subtilisin_bacteroid-2"/>
</dbReference>
<proteinExistence type="inferred from homology"/>
<evidence type="ECO:0000256" key="7">
    <source>
        <dbReference type="RuleBase" id="RU003355"/>
    </source>
</evidence>
<keyword evidence="4 6" id="KW-0378">Hydrolase</keyword>
<feature type="active site" description="Charge relay system" evidence="6">
    <location>
        <position position="217"/>
    </location>
</feature>
<evidence type="ECO:0000259" key="10">
    <source>
        <dbReference type="Pfam" id="PF18962"/>
    </source>
</evidence>
<gene>
    <name evidence="11" type="ORF">BC748_2712</name>
</gene>
<feature type="signal peptide" evidence="8">
    <location>
        <begin position="1"/>
        <end position="18"/>
    </location>
</feature>
<keyword evidence="2 6" id="KW-0645">Protease</keyword>
<dbReference type="InterPro" id="IPR000209">
    <property type="entry name" value="Peptidase_S8/S53_dom"/>
</dbReference>
<organism evidence="11 12">
    <name type="scientific">Flavobacterium dankookense</name>
    <dbReference type="NCBI Taxonomy" id="706186"/>
    <lineage>
        <taxon>Bacteria</taxon>
        <taxon>Pseudomonadati</taxon>
        <taxon>Bacteroidota</taxon>
        <taxon>Flavobacteriia</taxon>
        <taxon>Flavobacteriales</taxon>
        <taxon>Flavobacteriaceae</taxon>
        <taxon>Flavobacterium</taxon>
    </lineage>
</organism>
<evidence type="ECO:0000256" key="8">
    <source>
        <dbReference type="SAM" id="SignalP"/>
    </source>
</evidence>
<dbReference type="NCBIfam" id="TIGR04183">
    <property type="entry name" value="Por_Secre_tail"/>
    <property type="match status" value="1"/>
</dbReference>
<dbReference type="InterPro" id="IPR036852">
    <property type="entry name" value="Peptidase_S8/S53_dom_sf"/>
</dbReference>
<evidence type="ECO:0000256" key="2">
    <source>
        <dbReference type="ARBA" id="ARBA00022670"/>
    </source>
</evidence>
<dbReference type="Pfam" id="PF00082">
    <property type="entry name" value="Peptidase_S8"/>
    <property type="match status" value="1"/>
</dbReference>